<accession>A0ABR4PEE3</accession>
<dbReference type="EMBL" id="JBFCZG010000005">
    <property type="protein sequence ID" value="KAL3421652.1"/>
    <property type="molecule type" value="Genomic_DNA"/>
</dbReference>
<evidence type="ECO:0000313" key="3">
    <source>
        <dbReference type="Proteomes" id="UP001629113"/>
    </source>
</evidence>
<comment type="caution">
    <text evidence="2">The sequence shown here is derived from an EMBL/GenBank/DDBJ whole genome shotgun (WGS) entry which is preliminary data.</text>
</comment>
<evidence type="ECO:0000256" key="1">
    <source>
        <dbReference type="SAM" id="SignalP"/>
    </source>
</evidence>
<dbReference type="InterPro" id="IPR052820">
    <property type="entry name" value="PhiA_domain"/>
</dbReference>
<sequence>MALRISLLASSLALLNSVCAVITLTTSLPGSHLDNQIVNAAGQSFFVGGSPSTYCPTVVEPNCPNVTGTVLAGMGAMWVEVPGGQQTYVTPEGKYSFTQAHSSYIPIGSYIGGWKNILADDCEFPYNLTTFQAPNSSLEGVLACPYISPVDNSTTDRLQIYAPTPAFNRTDCTALAGLMQHTRENNDFGAWQYV</sequence>
<keyword evidence="1" id="KW-0732">Signal</keyword>
<protein>
    <submittedName>
        <fullName evidence="2">IgE-binding protein</fullName>
    </submittedName>
</protein>
<reference evidence="2 3" key="1">
    <citation type="submission" date="2024-06" db="EMBL/GenBank/DDBJ databases">
        <title>Complete genome of Phlyctema vagabunda strain 19-DSS-EL-015.</title>
        <authorList>
            <person name="Fiorenzani C."/>
        </authorList>
    </citation>
    <scope>NUCLEOTIDE SEQUENCE [LARGE SCALE GENOMIC DNA]</scope>
    <source>
        <strain evidence="2 3">19-DSS-EL-015</strain>
    </source>
</reference>
<feature type="signal peptide" evidence="1">
    <location>
        <begin position="1"/>
        <end position="20"/>
    </location>
</feature>
<organism evidence="2 3">
    <name type="scientific">Phlyctema vagabunda</name>
    <dbReference type="NCBI Taxonomy" id="108571"/>
    <lineage>
        <taxon>Eukaryota</taxon>
        <taxon>Fungi</taxon>
        <taxon>Dikarya</taxon>
        <taxon>Ascomycota</taxon>
        <taxon>Pezizomycotina</taxon>
        <taxon>Leotiomycetes</taxon>
        <taxon>Helotiales</taxon>
        <taxon>Dermateaceae</taxon>
        <taxon>Phlyctema</taxon>
    </lineage>
</organism>
<name>A0ABR4PEE3_9HELO</name>
<dbReference type="Proteomes" id="UP001629113">
    <property type="component" value="Unassembled WGS sequence"/>
</dbReference>
<gene>
    <name evidence="2" type="ORF">PVAG01_05808</name>
</gene>
<feature type="chain" id="PRO_5046461366" evidence="1">
    <location>
        <begin position="21"/>
        <end position="194"/>
    </location>
</feature>
<evidence type="ECO:0000313" key="2">
    <source>
        <dbReference type="EMBL" id="KAL3421652.1"/>
    </source>
</evidence>
<dbReference type="PANTHER" id="PTHR42047">
    <property type="entry name" value="PROTEIN, PUTATIVE (AFU_ORTHOLOGUE AFUA_6G03560)-RELATED"/>
    <property type="match status" value="1"/>
</dbReference>
<dbReference type="PANTHER" id="PTHR42047:SF1">
    <property type="entry name" value="PROTEIN, PUTATIVE (AFU_ORTHOLOGUE AFUA_6G03560)-RELATED"/>
    <property type="match status" value="1"/>
</dbReference>
<keyword evidence="3" id="KW-1185">Reference proteome</keyword>
<proteinExistence type="predicted"/>